<accession>A0AA36AHY2</accession>
<reference evidence="1" key="1">
    <citation type="submission" date="2023-08" db="EMBL/GenBank/DDBJ databases">
        <authorList>
            <person name="Alioto T."/>
            <person name="Alioto T."/>
            <person name="Gomez Garrido J."/>
        </authorList>
    </citation>
    <scope>NUCLEOTIDE SEQUENCE</scope>
</reference>
<organism evidence="1 2">
    <name type="scientific">Octopus vulgaris</name>
    <name type="common">Common octopus</name>
    <dbReference type="NCBI Taxonomy" id="6645"/>
    <lineage>
        <taxon>Eukaryota</taxon>
        <taxon>Metazoa</taxon>
        <taxon>Spiralia</taxon>
        <taxon>Lophotrochozoa</taxon>
        <taxon>Mollusca</taxon>
        <taxon>Cephalopoda</taxon>
        <taxon>Coleoidea</taxon>
        <taxon>Octopodiformes</taxon>
        <taxon>Octopoda</taxon>
        <taxon>Incirrata</taxon>
        <taxon>Octopodidae</taxon>
        <taxon>Octopus</taxon>
    </lineage>
</organism>
<sequence>MNGKLSSKELEVATLGQFWNCELVWNKFQKIIWILVKEFRSFIQAITAETLGLTNTKDPFFHVWVNLYSSTTHKTYKYHEVHLRRNAMENISFISHFTLTYQLMLDKISFFKPADTVTMQLFFSYTLKQLSCSGGIEAETKMPKSRKNTRKNLNINSKPFTVLVMYKYQNNSASFQNMVACDYNIMLVEDCTVFWIHCDYTVLS</sequence>
<dbReference type="AlphaFoldDB" id="A0AA36AHY2"/>
<evidence type="ECO:0000313" key="1">
    <source>
        <dbReference type="EMBL" id="CAI9716500.1"/>
    </source>
</evidence>
<dbReference type="Proteomes" id="UP001162480">
    <property type="component" value="Chromosome 1"/>
</dbReference>
<proteinExistence type="predicted"/>
<gene>
    <name evidence="1" type="ORF">OCTVUL_1B031569</name>
</gene>
<dbReference type="EMBL" id="OX597814">
    <property type="protein sequence ID" value="CAI9716500.1"/>
    <property type="molecule type" value="Genomic_DNA"/>
</dbReference>
<protein>
    <submittedName>
        <fullName evidence="1">Uncharacterized protein</fullName>
    </submittedName>
</protein>
<keyword evidence="2" id="KW-1185">Reference proteome</keyword>
<name>A0AA36AHY2_OCTVU</name>
<evidence type="ECO:0000313" key="2">
    <source>
        <dbReference type="Proteomes" id="UP001162480"/>
    </source>
</evidence>